<evidence type="ECO:0000313" key="3">
    <source>
        <dbReference type="Proteomes" id="UP001501265"/>
    </source>
</evidence>
<gene>
    <name evidence="2" type="ORF">GCM10023220_56920</name>
</gene>
<evidence type="ECO:0000313" key="2">
    <source>
        <dbReference type="EMBL" id="GAA4817172.1"/>
    </source>
</evidence>
<name>A0ABP9CUM2_9ACTN</name>
<feature type="region of interest" description="Disordered" evidence="1">
    <location>
        <begin position="55"/>
        <end position="76"/>
    </location>
</feature>
<dbReference type="Proteomes" id="UP001501265">
    <property type="component" value="Unassembled WGS sequence"/>
</dbReference>
<feature type="compositionally biased region" description="Basic residues" evidence="1">
    <location>
        <begin position="122"/>
        <end position="133"/>
    </location>
</feature>
<evidence type="ECO:0000256" key="1">
    <source>
        <dbReference type="SAM" id="MobiDB-lite"/>
    </source>
</evidence>
<feature type="region of interest" description="Disordered" evidence="1">
    <location>
        <begin position="95"/>
        <end position="139"/>
    </location>
</feature>
<reference evidence="3" key="1">
    <citation type="journal article" date="2019" name="Int. J. Syst. Evol. Microbiol.">
        <title>The Global Catalogue of Microorganisms (GCM) 10K type strain sequencing project: providing services to taxonomists for standard genome sequencing and annotation.</title>
        <authorList>
            <consortium name="The Broad Institute Genomics Platform"/>
            <consortium name="The Broad Institute Genome Sequencing Center for Infectious Disease"/>
            <person name="Wu L."/>
            <person name="Ma J."/>
        </authorList>
    </citation>
    <scope>NUCLEOTIDE SEQUENCE [LARGE SCALE GENOMIC DNA]</scope>
    <source>
        <strain evidence="3">JCM 18081</strain>
    </source>
</reference>
<comment type="caution">
    <text evidence="2">The sequence shown here is derived from an EMBL/GenBank/DDBJ whole genome shotgun (WGS) entry which is preliminary data.</text>
</comment>
<organism evidence="2 3">
    <name type="scientific">Streptomyces ziwulingensis</name>
    <dbReference type="NCBI Taxonomy" id="1045501"/>
    <lineage>
        <taxon>Bacteria</taxon>
        <taxon>Bacillati</taxon>
        <taxon>Actinomycetota</taxon>
        <taxon>Actinomycetes</taxon>
        <taxon>Kitasatosporales</taxon>
        <taxon>Streptomycetaceae</taxon>
        <taxon>Streptomyces</taxon>
    </lineage>
</organism>
<feature type="compositionally biased region" description="Basic residues" evidence="1">
    <location>
        <begin position="1"/>
        <end position="11"/>
    </location>
</feature>
<feature type="region of interest" description="Disordered" evidence="1">
    <location>
        <begin position="1"/>
        <end position="21"/>
    </location>
</feature>
<sequence length="139" mass="14564">MGIRMRHRRTAPARASTGGAAGVPLPPVPAVSLSASTARIPVTLASARRRARAGLRHALHRRTSAADAAPRASARRPWADLARGCLAPALALLPRPGPARPATVRVVGADPVSARPAGPSPRRSRRRRRRRGTGRGATP</sequence>
<accession>A0ABP9CUM2</accession>
<dbReference type="EMBL" id="BAABIG010000069">
    <property type="protein sequence ID" value="GAA4817172.1"/>
    <property type="molecule type" value="Genomic_DNA"/>
</dbReference>
<feature type="compositionally biased region" description="Low complexity" evidence="1">
    <location>
        <begin position="65"/>
        <end position="76"/>
    </location>
</feature>
<protein>
    <submittedName>
        <fullName evidence="2">Uncharacterized protein</fullName>
    </submittedName>
</protein>
<keyword evidence="3" id="KW-1185">Reference proteome</keyword>
<proteinExistence type="predicted"/>